<dbReference type="PANTHER" id="PTHR47932:SF44">
    <property type="entry name" value="MIOREX COMPLEX COMPONENT 1"/>
    <property type="match status" value="1"/>
</dbReference>
<feature type="compositionally biased region" description="Low complexity" evidence="2">
    <location>
        <begin position="140"/>
        <end position="149"/>
    </location>
</feature>
<dbReference type="STRING" id="35128.B8CAF4"/>
<evidence type="ECO:0000313" key="4">
    <source>
        <dbReference type="Proteomes" id="UP000001449"/>
    </source>
</evidence>
<dbReference type="InterPro" id="IPR011990">
    <property type="entry name" value="TPR-like_helical_dom_sf"/>
</dbReference>
<keyword evidence="1" id="KW-0677">Repeat</keyword>
<gene>
    <name evidence="3" type="ORF">THAPSDRAFT_24505</name>
</gene>
<dbReference type="GO" id="GO:0005737">
    <property type="term" value="C:cytoplasm"/>
    <property type="evidence" value="ECO:0000318"/>
    <property type="project" value="GO_Central"/>
</dbReference>
<keyword evidence="4" id="KW-1185">Reference proteome</keyword>
<feature type="region of interest" description="Disordered" evidence="2">
    <location>
        <begin position="1"/>
        <end position="53"/>
    </location>
</feature>
<dbReference type="Pfam" id="PF01535">
    <property type="entry name" value="PPR"/>
    <property type="match status" value="3"/>
</dbReference>
<dbReference type="Pfam" id="PF13812">
    <property type="entry name" value="PPR_3"/>
    <property type="match status" value="1"/>
</dbReference>
<proteinExistence type="predicted"/>
<dbReference type="KEGG" id="tps:THAPSDRAFT_24505"/>
<dbReference type="GeneID" id="7447563"/>
<dbReference type="GO" id="GO:0006397">
    <property type="term" value="P:mRNA processing"/>
    <property type="evidence" value="ECO:0000318"/>
    <property type="project" value="GO_Central"/>
</dbReference>
<sequence>MTQKPFHVTTPVNDEELLPPEPPASSHPPANKPTTSATTFLNTTSSLPEGVQRRRKTIYFSSSTTAMNPPQLPRGNAHHTTIGCTRVTSGWSSPSALRQPTLFSTANGAVSSSPLVYSNQHPPTRIKKLHDRIPSSLCASKQSSTSVDSEQSDSPEHPPFISALNEQLDILVEILGHSSTTHGNEVISSMDEIDDDSISNESIEILQSMMSLYTWHLESKEAKSSFKFMASSIIDKAFRLVTSDAFDEPYHLGKVNMGMKALQLQLHPESSGGGTPLMALGQPYNTIPRGTWLRALRALTSSDINYSRSSSSLRSVMTLAPNDEALWITPSDAAFRILQRLVTGKGVRSWNAKKKNTQHKSSLDERDFNMVLHSYAGLAQSQMHSAHRVMALQKRTPHAPHLSPVAYSILLKAYGRLKDIENARKLIDYVTNMSLPASKRGRRLLLTPTYNAFISGLLSDNWSGEKESTGQSSYGANILEALNMLQEMQDLNIHPNIVTVTLLIDGLGNCNPPRCKEAKELVQHLEYTIRTKQTGNIGRGDESKGSDISMSNVKIATALIRAFGRGNDVDSAIETFKRIPNPDVVALNALLDACCRCSQFKLALDMFNKYASFENWRDNISIIDIGPLGEEILHSPIRPDVVTYTSLISAILQLNNKAATKRATKLYNEMKQTWWISPDTVLVDTILCAMTSGGQIGFEAHDVQFTLAVLRDGERLEWEDGQYEKRKKAVRSILVGFSSEVWKNDEYGFGLMSEREKEDPLFLKKGWNRIDSGFRLWGGGDVNESDEYSSSRDEADSSVDSFLASKGWNDIDSGFRLL</sequence>
<dbReference type="OMA" id="NDEALWI"/>
<dbReference type="PaxDb" id="35128-Thaps24505"/>
<feature type="region of interest" description="Disordered" evidence="2">
    <location>
        <begin position="139"/>
        <end position="160"/>
    </location>
</feature>
<evidence type="ECO:0000256" key="2">
    <source>
        <dbReference type="SAM" id="MobiDB-lite"/>
    </source>
</evidence>
<dbReference type="InterPro" id="IPR002885">
    <property type="entry name" value="PPR_rpt"/>
</dbReference>
<evidence type="ECO:0000256" key="1">
    <source>
        <dbReference type="ARBA" id="ARBA00022737"/>
    </source>
</evidence>
<protein>
    <recommendedName>
        <fullName evidence="5">Pentacotripeptide-repeat region of PRORP domain-containing protein</fullName>
    </recommendedName>
</protein>
<dbReference type="PANTHER" id="PTHR47932">
    <property type="entry name" value="ATPASE EXPRESSION PROTEIN 3"/>
    <property type="match status" value="1"/>
</dbReference>
<dbReference type="RefSeq" id="XP_002293038.1">
    <property type="nucleotide sequence ID" value="XM_002293002.1"/>
</dbReference>
<dbReference type="AlphaFoldDB" id="B8CAF4"/>
<feature type="compositionally biased region" description="Low complexity" evidence="2">
    <location>
        <begin position="34"/>
        <end position="46"/>
    </location>
</feature>
<dbReference type="Gene3D" id="1.25.40.10">
    <property type="entry name" value="Tetratricopeptide repeat domain"/>
    <property type="match status" value="2"/>
</dbReference>
<dbReference type="EMBL" id="CM000647">
    <property type="protein sequence ID" value="EED89499.1"/>
    <property type="molecule type" value="Genomic_DNA"/>
</dbReference>
<evidence type="ECO:0008006" key="5">
    <source>
        <dbReference type="Google" id="ProtNLM"/>
    </source>
</evidence>
<accession>B8CAF4</accession>
<dbReference type="HOGENOM" id="CLU_345650_0_0_1"/>
<dbReference type="Proteomes" id="UP000001449">
    <property type="component" value="Chromosome 12"/>
</dbReference>
<dbReference type="InParanoid" id="B8CAF4"/>
<dbReference type="eggNOG" id="KOG4197">
    <property type="taxonomic scope" value="Eukaryota"/>
</dbReference>
<evidence type="ECO:0000313" key="3">
    <source>
        <dbReference type="EMBL" id="EED89499.1"/>
    </source>
</evidence>
<reference evidence="3 4" key="2">
    <citation type="journal article" date="2008" name="Nature">
        <title>The Phaeodactylum genome reveals the evolutionary history of diatom genomes.</title>
        <authorList>
            <person name="Bowler C."/>
            <person name="Allen A.E."/>
            <person name="Badger J.H."/>
            <person name="Grimwood J."/>
            <person name="Jabbari K."/>
            <person name="Kuo A."/>
            <person name="Maheswari U."/>
            <person name="Martens C."/>
            <person name="Maumus F."/>
            <person name="Otillar R.P."/>
            <person name="Rayko E."/>
            <person name="Salamov A."/>
            <person name="Vandepoele K."/>
            <person name="Beszteri B."/>
            <person name="Gruber A."/>
            <person name="Heijde M."/>
            <person name="Katinka M."/>
            <person name="Mock T."/>
            <person name="Valentin K."/>
            <person name="Verret F."/>
            <person name="Berges J.A."/>
            <person name="Brownlee C."/>
            <person name="Cadoret J.P."/>
            <person name="Chiovitti A."/>
            <person name="Choi C.J."/>
            <person name="Coesel S."/>
            <person name="De Martino A."/>
            <person name="Detter J.C."/>
            <person name="Durkin C."/>
            <person name="Falciatore A."/>
            <person name="Fournet J."/>
            <person name="Haruta M."/>
            <person name="Huysman M.J."/>
            <person name="Jenkins B.D."/>
            <person name="Jiroutova K."/>
            <person name="Jorgensen R.E."/>
            <person name="Joubert Y."/>
            <person name="Kaplan A."/>
            <person name="Kroger N."/>
            <person name="Kroth P.G."/>
            <person name="La Roche J."/>
            <person name="Lindquist E."/>
            <person name="Lommer M."/>
            <person name="Martin-Jezequel V."/>
            <person name="Lopez P.J."/>
            <person name="Lucas S."/>
            <person name="Mangogna M."/>
            <person name="McGinnis K."/>
            <person name="Medlin L.K."/>
            <person name="Montsant A."/>
            <person name="Oudot-Le Secq M.P."/>
            <person name="Napoli C."/>
            <person name="Obornik M."/>
            <person name="Parker M.S."/>
            <person name="Petit J.L."/>
            <person name="Porcel B.M."/>
            <person name="Poulsen N."/>
            <person name="Robison M."/>
            <person name="Rychlewski L."/>
            <person name="Rynearson T.A."/>
            <person name="Schmutz J."/>
            <person name="Shapiro H."/>
            <person name="Siaut M."/>
            <person name="Stanley M."/>
            <person name="Sussman M.R."/>
            <person name="Taylor A.R."/>
            <person name="Vardi A."/>
            <person name="von Dassow P."/>
            <person name="Vyverman W."/>
            <person name="Willis A."/>
            <person name="Wyrwicz L.S."/>
            <person name="Rokhsar D.S."/>
            <person name="Weissenbach J."/>
            <person name="Armbrust E.V."/>
            <person name="Green B.R."/>
            <person name="Van de Peer Y."/>
            <person name="Grigoriev I.V."/>
        </authorList>
    </citation>
    <scope>NUCLEOTIDE SEQUENCE [LARGE SCALE GENOMIC DNA]</scope>
    <source>
        <strain evidence="3 4">CCMP1335</strain>
    </source>
</reference>
<organism evidence="3 4">
    <name type="scientific">Thalassiosira pseudonana</name>
    <name type="common">Marine diatom</name>
    <name type="synonym">Cyclotella nana</name>
    <dbReference type="NCBI Taxonomy" id="35128"/>
    <lineage>
        <taxon>Eukaryota</taxon>
        <taxon>Sar</taxon>
        <taxon>Stramenopiles</taxon>
        <taxon>Ochrophyta</taxon>
        <taxon>Bacillariophyta</taxon>
        <taxon>Coscinodiscophyceae</taxon>
        <taxon>Thalassiosirophycidae</taxon>
        <taxon>Thalassiosirales</taxon>
        <taxon>Thalassiosiraceae</taxon>
        <taxon>Thalassiosira</taxon>
    </lineage>
</organism>
<dbReference type="GO" id="GO:0003729">
    <property type="term" value="F:mRNA binding"/>
    <property type="evidence" value="ECO:0000318"/>
    <property type="project" value="GO_Central"/>
</dbReference>
<reference evidence="3 4" key="1">
    <citation type="journal article" date="2004" name="Science">
        <title>The genome of the diatom Thalassiosira pseudonana: ecology, evolution, and metabolism.</title>
        <authorList>
            <person name="Armbrust E.V."/>
            <person name="Berges J.A."/>
            <person name="Bowler C."/>
            <person name="Green B.R."/>
            <person name="Martinez D."/>
            <person name="Putnam N.H."/>
            <person name="Zhou S."/>
            <person name="Allen A.E."/>
            <person name="Apt K.E."/>
            <person name="Bechner M."/>
            <person name="Brzezinski M.A."/>
            <person name="Chaal B.K."/>
            <person name="Chiovitti A."/>
            <person name="Davis A.K."/>
            <person name="Demarest M.S."/>
            <person name="Detter J.C."/>
            <person name="Glavina T."/>
            <person name="Goodstein D."/>
            <person name="Hadi M.Z."/>
            <person name="Hellsten U."/>
            <person name="Hildebrand M."/>
            <person name="Jenkins B.D."/>
            <person name="Jurka J."/>
            <person name="Kapitonov V.V."/>
            <person name="Kroger N."/>
            <person name="Lau W.W."/>
            <person name="Lane T.W."/>
            <person name="Larimer F.W."/>
            <person name="Lippmeier J.C."/>
            <person name="Lucas S."/>
            <person name="Medina M."/>
            <person name="Montsant A."/>
            <person name="Obornik M."/>
            <person name="Parker M.S."/>
            <person name="Palenik B."/>
            <person name="Pazour G.J."/>
            <person name="Richardson P.M."/>
            <person name="Rynearson T.A."/>
            <person name="Saito M.A."/>
            <person name="Schwartz D.C."/>
            <person name="Thamatrakoln K."/>
            <person name="Valentin K."/>
            <person name="Vardi A."/>
            <person name="Wilkerson F.P."/>
            <person name="Rokhsar D.S."/>
        </authorList>
    </citation>
    <scope>NUCLEOTIDE SEQUENCE [LARGE SCALE GENOMIC DNA]</scope>
    <source>
        <strain evidence="3 4">CCMP1335</strain>
    </source>
</reference>
<name>B8CAF4_THAPS</name>